<dbReference type="Proteomes" id="UP000075882">
    <property type="component" value="Unassembled WGS sequence"/>
</dbReference>
<evidence type="ECO:0000256" key="13">
    <source>
        <dbReference type="SAM" id="MobiDB-lite"/>
    </source>
</evidence>
<dbReference type="PANTHER" id="PTHR44329:SF304">
    <property type="entry name" value="MITOGEN-ACTIVATED PROTEIN KINASE KINASE KINASE 13-LIKE ISOFORM X1"/>
    <property type="match status" value="1"/>
</dbReference>
<feature type="region of interest" description="Disordered" evidence="13">
    <location>
        <begin position="1080"/>
        <end position="1106"/>
    </location>
</feature>
<evidence type="ECO:0000313" key="15">
    <source>
        <dbReference type="EnsemblMetazoa" id="ACOM039690-PA.1"/>
    </source>
</evidence>
<dbReference type="PANTHER" id="PTHR44329">
    <property type="entry name" value="SERINE/THREONINE-PROTEIN KINASE TNNI3K-RELATED"/>
    <property type="match status" value="1"/>
</dbReference>
<dbReference type="Gene3D" id="3.30.200.20">
    <property type="entry name" value="Phosphorylase Kinase, domain 1"/>
    <property type="match status" value="1"/>
</dbReference>
<dbReference type="SUPFAM" id="SSF56112">
    <property type="entry name" value="Protein kinase-like (PK-like)"/>
    <property type="match status" value="1"/>
</dbReference>
<feature type="compositionally biased region" description="Basic and acidic residues" evidence="13">
    <location>
        <begin position="1278"/>
        <end position="1287"/>
    </location>
</feature>
<dbReference type="PROSITE" id="PS50011">
    <property type="entry name" value="PROTEIN_KINASE_DOM"/>
    <property type="match status" value="1"/>
</dbReference>
<keyword evidence="4" id="KW-0808">Transferase</keyword>
<feature type="compositionally biased region" description="Basic residues" evidence="13">
    <location>
        <begin position="1153"/>
        <end position="1164"/>
    </location>
</feature>
<evidence type="ECO:0000256" key="12">
    <source>
        <dbReference type="ARBA" id="ARBA00080806"/>
    </source>
</evidence>
<reference evidence="15" key="1">
    <citation type="submission" date="2022-08" db="UniProtKB">
        <authorList>
            <consortium name="EnsemblMetazoa"/>
        </authorList>
    </citation>
    <scope>IDENTIFICATION</scope>
</reference>
<feature type="compositionally biased region" description="Polar residues" evidence="13">
    <location>
        <begin position="889"/>
        <end position="910"/>
    </location>
</feature>
<comment type="catalytic activity">
    <reaction evidence="8">
        <text>L-threonyl-[protein] + ATP = O-phospho-L-threonyl-[protein] + ADP + H(+)</text>
        <dbReference type="Rhea" id="RHEA:46608"/>
        <dbReference type="Rhea" id="RHEA-COMP:11060"/>
        <dbReference type="Rhea" id="RHEA-COMP:11605"/>
        <dbReference type="ChEBI" id="CHEBI:15378"/>
        <dbReference type="ChEBI" id="CHEBI:30013"/>
        <dbReference type="ChEBI" id="CHEBI:30616"/>
        <dbReference type="ChEBI" id="CHEBI:61977"/>
        <dbReference type="ChEBI" id="CHEBI:456216"/>
        <dbReference type="EC" id="2.7.11.25"/>
    </reaction>
</comment>
<keyword evidence="5" id="KW-0547">Nucleotide-binding</keyword>
<dbReference type="InterPro" id="IPR011009">
    <property type="entry name" value="Kinase-like_dom_sf"/>
</dbReference>
<name>A0A8W7PZU6_ANOCL</name>
<evidence type="ECO:0000256" key="7">
    <source>
        <dbReference type="ARBA" id="ARBA00022840"/>
    </source>
</evidence>
<keyword evidence="3" id="KW-0723">Serine/threonine-protein kinase</keyword>
<protein>
    <recommendedName>
        <fullName evidence="10">Mitogen-activated protein kinase kinase kinase dlk-1</fullName>
        <ecNumber evidence="2">2.7.11.25</ecNumber>
    </recommendedName>
    <alternativeName>
        <fullName evidence="12">DAP kinase-like kinase</fullName>
    </alternativeName>
    <alternativeName>
        <fullName evidence="11">Death-associated protein kinase-like kinase</fullName>
    </alternativeName>
</protein>
<feature type="region of interest" description="Disordered" evidence="13">
    <location>
        <begin position="737"/>
        <end position="757"/>
    </location>
</feature>
<comment type="similarity">
    <text evidence="1">Belongs to the protein kinase superfamily. STE Ser/Thr protein kinase family. MAP kinase kinase kinase subfamily.</text>
</comment>
<evidence type="ECO:0000256" key="11">
    <source>
        <dbReference type="ARBA" id="ARBA00077446"/>
    </source>
</evidence>
<feature type="compositionally biased region" description="Polar residues" evidence="13">
    <location>
        <begin position="1192"/>
        <end position="1207"/>
    </location>
</feature>
<evidence type="ECO:0000256" key="5">
    <source>
        <dbReference type="ARBA" id="ARBA00022741"/>
    </source>
</evidence>
<feature type="compositionally biased region" description="Polar residues" evidence="13">
    <location>
        <begin position="1228"/>
        <end position="1241"/>
    </location>
</feature>
<feature type="compositionally biased region" description="Basic and acidic residues" evidence="13">
    <location>
        <begin position="775"/>
        <end position="794"/>
    </location>
</feature>
<evidence type="ECO:0000256" key="10">
    <source>
        <dbReference type="ARBA" id="ARBA00074193"/>
    </source>
</evidence>
<accession>A0A8W7PZU6</accession>
<dbReference type="GO" id="GO:0004709">
    <property type="term" value="F:MAP kinase kinase kinase activity"/>
    <property type="evidence" value="ECO:0007669"/>
    <property type="project" value="UniProtKB-EC"/>
</dbReference>
<evidence type="ECO:0000256" key="1">
    <source>
        <dbReference type="ARBA" id="ARBA00006529"/>
    </source>
</evidence>
<feature type="compositionally biased region" description="Polar residues" evidence="13">
    <location>
        <begin position="178"/>
        <end position="187"/>
    </location>
</feature>
<feature type="region of interest" description="Disordered" evidence="13">
    <location>
        <begin position="1125"/>
        <end position="1168"/>
    </location>
</feature>
<dbReference type="VEuPathDB" id="VectorBase:ACON2_029614"/>
<dbReference type="Gene3D" id="1.10.510.10">
    <property type="entry name" value="Transferase(Phosphotransferase) domain 1"/>
    <property type="match status" value="1"/>
</dbReference>
<dbReference type="GO" id="GO:0006950">
    <property type="term" value="P:response to stress"/>
    <property type="evidence" value="ECO:0007669"/>
    <property type="project" value="UniProtKB-ARBA"/>
</dbReference>
<dbReference type="Pfam" id="PF07714">
    <property type="entry name" value="PK_Tyr_Ser-Thr"/>
    <property type="match status" value="1"/>
</dbReference>
<feature type="region of interest" description="Disordered" evidence="13">
    <location>
        <begin position="867"/>
        <end position="962"/>
    </location>
</feature>
<organism evidence="15">
    <name type="scientific">Anopheles coluzzii</name>
    <name type="common">African malaria mosquito</name>
    <dbReference type="NCBI Taxonomy" id="1518534"/>
    <lineage>
        <taxon>Eukaryota</taxon>
        <taxon>Metazoa</taxon>
        <taxon>Ecdysozoa</taxon>
        <taxon>Arthropoda</taxon>
        <taxon>Hexapoda</taxon>
        <taxon>Insecta</taxon>
        <taxon>Pterygota</taxon>
        <taxon>Neoptera</taxon>
        <taxon>Endopterygota</taxon>
        <taxon>Diptera</taxon>
        <taxon>Nematocera</taxon>
        <taxon>Culicoidea</taxon>
        <taxon>Culicidae</taxon>
        <taxon>Anophelinae</taxon>
        <taxon>Anopheles</taxon>
    </lineage>
</organism>
<evidence type="ECO:0000256" key="8">
    <source>
        <dbReference type="ARBA" id="ARBA00047559"/>
    </source>
</evidence>
<feature type="region of interest" description="Disordered" evidence="13">
    <location>
        <begin position="1184"/>
        <end position="1212"/>
    </location>
</feature>
<evidence type="ECO:0000256" key="6">
    <source>
        <dbReference type="ARBA" id="ARBA00022777"/>
    </source>
</evidence>
<dbReference type="InterPro" id="IPR001245">
    <property type="entry name" value="Ser-Thr/Tyr_kinase_cat_dom"/>
</dbReference>
<feature type="region of interest" description="Disordered" evidence="13">
    <location>
        <begin position="171"/>
        <end position="198"/>
    </location>
</feature>
<feature type="domain" description="Protein kinase" evidence="14">
    <location>
        <begin position="285"/>
        <end position="527"/>
    </location>
</feature>
<dbReference type="SMART" id="SM00220">
    <property type="entry name" value="S_TKc"/>
    <property type="match status" value="1"/>
</dbReference>
<evidence type="ECO:0000256" key="4">
    <source>
        <dbReference type="ARBA" id="ARBA00022679"/>
    </source>
</evidence>
<evidence type="ECO:0000256" key="9">
    <source>
        <dbReference type="ARBA" id="ARBA00048329"/>
    </source>
</evidence>
<dbReference type="InterPro" id="IPR000719">
    <property type="entry name" value="Prot_kinase_dom"/>
</dbReference>
<feature type="region of interest" description="Disordered" evidence="13">
    <location>
        <begin position="770"/>
        <end position="837"/>
    </location>
</feature>
<feature type="region of interest" description="Disordered" evidence="13">
    <location>
        <begin position="1224"/>
        <end position="1296"/>
    </location>
</feature>
<dbReference type="PRINTS" id="PR00109">
    <property type="entry name" value="TYRKINASE"/>
</dbReference>
<dbReference type="EC" id="2.7.11.25" evidence="2"/>
<dbReference type="FunFam" id="1.10.510.10:FF:000087">
    <property type="entry name" value="Mitogen-activated protein kinase kinase kinase 12"/>
    <property type="match status" value="1"/>
</dbReference>
<comment type="catalytic activity">
    <reaction evidence="9">
        <text>L-seryl-[protein] + ATP = O-phospho-L-seryl-[protein] + ADP + H(+)</text>
        <dbReference type="Rhea" id="RHEA:17989"/>
        <dbReference type="Rhea" id="RHEA-COMP:9863"/>
        <dbReference type="Rhea" id="RHEA-COMP:11604"/>
        <dbReference type="ChEBI" id="CHEBI:15378"/>
        <dbReference type="ChEBI" id="CHEBI:29999"/>
        <dbReference type="ChEBI" id="CHEBI:30616"/>
        <dbReference type="ChEBI" id="CHEBI:83421"/>
        <dbReference type="ChEBI" id="CHEBI:456216"/>
        <dbReference type="EC" id="2.7.11.25"/>
    </reaction>
</comment>
<keyword evidence="7" id="KW-0067">ATP-binding</keyword>
<dbReference type="GO" id="GO:0005524">
    <property type="term" value="F:ATP binding"/>
    <property type="evidence" value="ECO:0007669"/>
    <property type="project" value="UniProtKB-KW"/>
</dbReference>
<feature type="compositionally biased region" description="Acidic residues" evidence="13">
    <location>
        <begin position="877"/>
        <end position="888"/>
    </location>
</feature>
<evidence type="ECO:0000256" key="2">
    <source>
        <dbReference type="ARBA" id="ARBA00012406"/>
    </source>
</evidence>
<feature type="compositionally biased region" description="Acidic residues" evidence="13">
    <location>
        <begin position="1089"/>
        <end position="1102"/>
    </location>
</feature>
<feature type="compositionally biased region" description="Acidic residues" evidence="13">
    <location>
        <begin position="935"/>
        <end position="951"/>
    </location>
</feature>
<feature type="compositionally biased region" description="Acidic residues" evidence="13">
    <location>
        <begin position="1244"/>
        <end position="1256"/>
    </location>
</feature>
<sequence length="1296" mass="142955">MDLAGEAGTTSRQARFEDYQKMSTSLQNIASDQPDHHHRPAVQGSIPNISSISCARLNSSRRSRMPLVVPRRRIAAAAELDTPQCNAIVQRQPTSAKGGHHHHHHGTMVFVGSFFERCCEPPDKPVLENVIVKKGMISIQEELDQLGLNNEQQQPAPPYPQVIYGNEYHHHHHHQQQVGNDDSSSPDYLQHHLPHHHQHHPAMCANGWPQLPVGMVAAGGPGVGPVGVGIGVGVGVGMSSKPATAGWMDGLFGCMRPVLSLIGKSHIMEMKSKQTEDWEIPYETITDMVWLGSGAQGAVFCGKLRNELVAVKKVRELKETDIRHLRKLDHENIVKFKGVCTQAPVFCIIMEYCAHGPLHKKLQDSGGVITPQQLVSWSQQIALGMQYLHTHKIIHRDLKSPNILIGENDVIKISDFGTSREWNEISTKMSFAGTVAWMAPEVIRNEPCNEKVDIWSYGVVLWELLTGEVPYKNVDSSQIIFGVGNNSLYLPIPDTCPEGFKLLIKQCWSAKPRNRPSFKIILTHLDIAGRELLQACEKGQYELYYQTQRSWREDIRSHMQKLTSNGMDIQKHEQDLIQKRKDEWKHAQDVRMTYERKLERTNMLCMQLSQLILQVEQKEQEILKREKLLAPEQRKCGFLKRGGDKANRKRPFSFPAMTTALPGRGGYGYSTTPSPTAAGVTPAKATLYAELNPSGHQGAKSVVVPVAAAPPPPYSTLAPLQTAAAAVPVTSPITSPEAVPVQPMAPSTTSSGRVKKLRHRRVGSGTINCSPKCSPCRDRRVQSEPESRHVKLVDTETQTEPMDISEPDVSPCPNLASKRMSASLREEEEEEQEKVEPEVIEEALRRLSVSERLAGDRVLPVEPRVSAYRCSSKPQSEDDGEVPEDEENGNSISISTMTNSRSSDMMTTSGGVPVTGSEQNYRYRRQQSSQQQEDLREEEADGYVEEFDDEREGSSPDPIMDAMNRNERFDRACSDDDKIDTLDRKVNIISEKLQQSAAYGNLLNDNNVIVYRAALKQPNQPAGGKTILLKHPGAGSNLKPAGAGGAGIGAYLYSGPHAGGLAVVGGGGGGAGAVPAEVEQHHEPKLGEVEEEESWTDEEGEEPDQKQYYVLRRKSVGRLPIKRGRRTKYSVGSGPSVASGGGGVGVSGSSAMVHHHHHHHHHHASPGGADHLAIVHRKIHSNVTISDEENTSEYSHAPSSQRSTLESNPDLPSVVMMKAGRRVDRIKQQQQQPMHKSTTSAKDTDDDDDDDEDADDDGHVPDSDVEQDSSDSSSSSDEVERVDRRPVADVVNGNRM</sequence>
<evidence type="ECO:0000259" key="14">
    <source>
        <dbReference type="PROSITE" id="PS50011"/>
    </source>
</evidence>
<dbReference type="EnsemblMetazoa" id="ACOM039690-RA">
    <property type="protein sequence ID" value="ACOM039690-PA.1"/>
    <property type="gene ID" value="ACOM039690"/>
</dbReference>
<evidence type="ECO:0000256" key="3">
    <source>
        <dbReference type="ARBA" id="ARBA00022527"/>
    </source>
</evidence>
<proteinExistence type="inferred from homology"/>
<dbReference type="PROSITE" id="PS00108">
    <property type="entry name" value="PROTEIN_KINASE_ST"/>
    <property type="match status" value="1"/>
</dbReference>
<dbReference type="InterPro" id="IPR051681">
    <property type="entry name" value="Ser/Thr_Kinases-Pseudokinases"/>
</dbReference>
<dbReference type="InterPro" id="IPR008271">
    <property type="entry name" value="Ser/Thr_kinase_AS"/>
</dbReference>
<keyword evidence="6" id="KW-0418">Kinase</keyword>
<dbReference type="GO" id="GO:0005737">
    <property type="term" value="C:cytoplasm"/>
    <property type="evidence" value="ECO:0007669"/>
    <property type="project" value="TreeGrafter"/>
</dbReference>